<evidence type="ECO:0000313" key="5">
    <source>
        <dbReference type="Proteomes" id="UP000439903"/>
    </source>
</evidence>
<dbReference type="AlphaFoldDB" id="A0A8H4EJV7"/>
<dbReference type="InterPro" id="IPR051681">
    <property type="entry name" value="Ser/Thr_Kinases-Pseudokinases"/>
</dbReference>
<sequence length="397" mass="46143">MENPPKENERLKWFQKAIEDKLINFFDFTEFGGKEKIDDKGPVSVHKSEWTNYGLTVVLKGIKFDVDGDNMNSFVKELQTLQRVSFHPKINHFYGVTKDPVGSYMIVLHHANNGDLREYLNNNFSKLKWDDKYRIAGEISQGLAFLHNNDIAHRNLHTKNILVHNNKMMITDFDKEIIKELELLQNTTDHPNIIKFYGVTKDPSNEYPIMVLQYPEGEYLCDYLRRRSSELQWTEKISMAIELAEGLKYLHEHHVAHRGLDSKHIVFYKGKMLIAGFGIPEHISTSNSKTLGSPAYTDPQCLKEPTYKRDKRSDIYSFGVILWEISSGRPPFQSFESGYAITLHVFKGERELPVNDTPPQYEQLYTRCWVEDPEKRPDIVSILENLKQIQNALSETK</sequence>
<dbReference type="CDD" id="cd00180">
    <property type="entry name" value="PKc"/>
    <property type="match status" value="1"/>
</dbReference>
<dbReference type="OrthoDB" id="10261027at2759"/>
<dbReference type="InterPro" id="IPR000719">
    <property type="entry name" value="Prot_kinase_dom"/>
</dbReference>
<dbReference type="PROSITE" id="PS50011">
    <property type="entry name" value="PROTEIN_KINASE_DOM"/>
    <property type="match status" value="1"/>
</dbReference>
<keyword evidence="4" id="KW-0808">Transferase</keyword>
<reference evidence="4 5" key="1">
    <citation type="journal article" date="2019" name="Environ. Microbiol.">
        <title>At the nexus of three kingdoms: the genome of the mycorrhizal fungus Gigaspora margarita provides insights into plant, endobacterial and fungal interactions.</title>
        <authorList>
            <person name="Venice F."/>
            <person name="Ghignone S."/>
            <person name="Salvioli di Fossalunga A."/>
            <person name="Amselem J."/>
            <person name="Novero M."/>
            <person name="Xianan X."/>
            <person name="Sedzielewska Toro K."/>
            <person name="Morin E."/>
            <person name="Lipzen A."/>
            <person name="Grigoriev I.V."/>
            <person name="Henrissat B."/>
            <person name="Martin F.M."/>
            <person name="Bonfante P."/>
        </authorList>
    </citation>
    <scope>NUCLEOTIDE SEQUENCE [LARGE SCALE GENOMIC DNA]</scope>
    <source>
        <strain evidence="4 5">BEG34</strain>
    </source>
</reference>
<dbReference type="InterPro" id="IPR011009">
    <property type="entry name" value="Kinase-like_dom_sf"/>
</dbReference>
<keyword evidence="5" id="KW-1185">Reference proteome</keyword>
<organism evidence="4 5">
    <name type="scientific">Gigaspora margarita</name>
    <dbReference type="NCBI Taxonomy" id="4874"/>
    <lineage>
        <taxon>Eukaryota</taxon>
        <taxon>Fungi</taxon>
        <taxon>Fungi incertae sedis</taxon>
        <taxon>Mucoromycota</taxon>
        <taxon>Glomeromycotina</taxon>
        <taxon>Glomeromycetes</taxon>
        <taxon>Diversisporales</taxon>
        <taxon>Gigasporaceae</taxon>
        <taxon>Gigaspora</taxon>
    </lineage>
</organism>
<dbReference type="Gene3D" id="1.10.510.10">
    <property type="entry name" value="Transferase(Phosphotransferase) domain 1"/>
    <property type="match status" value="2"/>
</dbReference>
<keyword evidence="4" id="KW-0418">Kinase</keyword>
<dbReference type="InterPro" id="IPR001245">
    <property type="entry name" value="Ser-Thr/Tyr_kinase_cat_dom"/>
</dbReference>
<proteinExistence type="predicted"/>
<evidence type="ECO:0000256" key="2">
    <source>
        <dbReference type="ARBA" id="ARBA00022840"/>
    </source>
</evidence>
<dbReference type="PANTHER" id="PTHR44329:SF298">
    <property type="entry name" value="MIXED LINEAGE KINASE DOMAIN-LIKE PROTEIN"/>
    <property type="match status" value="1"/>
</dbReference>
<comment type="caution">
    <text evidence="4">The sequence shown here is derived from an EMBL/GenBank/DDBJ whole genome shotgun (WGS) entry which is preliminary data.</text>
</comment>
<evidence type="ECO:0000259" key="3">
    <source>
        <dbReference type="PROSITE" id="PS50011"/>
    </source>
</evidence>
<keyword evidence="2" id="KW-0067">ATP-binding</keyword>
<feature type="domain" description="Protein kinase" evidence="3">
    <location>
        <begin position="93"/>
        <end position="393"/>
    </location>
</feature>
<evidence type="ECO:0000256" key="1">
    <source>
        <dbReference type="ARBA" id="ARBA00022741"/>
    </source>
</evidence>
<evidence type="ECO:0000313" key="4">
    <source>
        <dbReference type="EMBL" id="KAF0499939.1"/>
    </source>
</evidence>
<dbReference type="PRINTS" id="PR00109">
    <property type="entry name" value="TYRKINASE"/>
</dbReference>
<dbReference type="PANTHER" id="PTHR44329">
    <property type="entry name" value="SERINE/THREONINE-PROTEIN KINASE TNNI3K-RELATED"/>
    <property type="match status" value="1"/>
</dbReference>
<dbReference type="SUPFAM" id="SSF56112">
    <property type="entry name" value="Protein kinase-like (PK-like)"/>
    <property type="match status" value="2"/>
</dbReference>
<protein>
    <submittedName>
        <fullName evidence="4">Kinase-like protein</fullName>
    </submittedName>
</protein>
<dbReference type="Pfam" id="PF07714">
    <property type="entry name" value="PK_Tyr_Ser-Thr"/>
    <property type="match status" value="2"/>
</dbReference>
<dbReference type="PIRSF" id="PIRSF000654">
    <property type="entry name" value="Integrin-linked_kinase"/>
    <property type="match status" value="1"/>
</dbReference>
<accession>A0A8H4EJV7</accession>
<keyword evidence="1" id="KW-0547">Nucleotide-binding</keyword>
<dbReference type="GO" id="GO:0004674">
    <property type="term" value="F:protein serine/threonine kinase activity"/>
    <property type="evidence" value="ECO:0007669"/>
    <property type="project" value="TreeGrafter"/>
</dbReference>
<gene>
    <name evidence="4" type="ORF">F8M41_020374</name>
</gene>
<dbReference type="GO" id="GO:0005524">
    <property type="term" value="F:ATP binding"/>
    <property type="evidence" value="ECO:0007669"/>
    <property type="project" value="UniProtKB-KW"/>
</dbReference>
<dbReference type="EMBL" id="WTPW01000559">
    <property type="protein sequence ID" value="KAF0499939.1"/>
    <property type="molecule type" value="Genomic_DNA"/>
</dbReference>
<dbReference type="Proteomes" id="UP000439903">
    <property type="component" value="Unassembled WGS sequence"/>
</dbReference>
<name>A0A8H4EJV7_GIGMA</name>